<accession>A0A8I6S974</accession>
<evidence type="ECO:0000313" key="2">
    <source>
        <dbReference type="EnsemblMetazoa" id="XP_014259936.1"/>
    </source>
</evidence>
<protein>
    <submittedName>
        <fullName evidence="2">Uncharacterized protein</fullName>
    </submittedName>
</protein>
<dbReference type="AlphaFoldDB" id="A0A8I6S974"/>
<dbReference type="EnsemblMetazoa" id="XM_014404450.2">
    <property type="protein sequence ID" value="XP_014259936.1"/>
    <property type="gene ID" value="LOC106672771"/>
</dbReference>
<proteinExistence type="predicted"/>
<keyword evidence="3" id="KW-1185">Reference proteome</keyword>
<feature type="region of interest" description="Disordered" evidence="1">
    <location>
        <begin position="1"/>
        <end position="59"/>
    </location>
</feature>
<feature type="region of interest" description="Disordered" evidence="1">
    <location>
        <begin position="84"/>
        <end position="105"/>
    </location>
</feature>
<feature type="compositionally biased region" description="Basic and acidic residues" evidence="1">
    <location>
        <begin position="48"/>
        <end position="59"/>
    </location>
</feature>
<evidence type="ECO:0000313" key="3">
    <source>
        <dbReference type="Proteomes" id="UP000494040"/>
    </source>
</evidence>
<name>A0A8I6S974_CIMLE</name>
<organism evidence="2 3">
    <name type="scientific">Cimex lectularius</name>
    <name type="common">Bed bug</name>
    <name type="synonym">Acanthia lectularia</name>
    <dbReference type="NCBI Taxonomy" id="79782"/>
    <lineage>
        <taxon>Eukaryota</taxon>
        <taxon>Metazoa</taxon>
        <taxon>Ecdysozoa</taxon>
        <taxon>Arthropoda</taxon>
        <taxon>Hexapoda</taxon>
        <taxon>Insecta</taxon>
        <taxon>Pterygota</taxon>
        <taxon>Neoptera</taxon>
        <taxon>Paraneoptera</taxon>
        <taxon>Hemiptera</taxon>
        <taxon>Heteroptera</taxon>
        <taxon>Panheteroptera</taxon>
        <taxon>Cimicomorpha</taxon>
        <taxon>Cimicidae</taxon>
        <taxon>Cimex</taxon>
    </lineage>
</organism>
<feature type="compositionally biased region" description="Polar residues" evidence="1">
    <location>
        <begin position="1"/>
        <end position="10"/>
    </location>
</feature>
<dbReference type="KEGG" id="clec:106672771"/>
<sequence length="350" mass="40730">MQNVKVVRRQSTAEEASKRKGPTARTEEKPSSGMAKKETKLPLMGSVKPDRKLQKNETNKVEAKLISELKVGLTKKRVGADRRNMIPFDQFKKQTDLKNDPEKKSKIEEEKLTKASLRARLKAPDFHPNNIIHYNEEFKNNKIGDEECHLNHMRLNNSNKDGLASDILQKLRDKFEYVDSMPKGQASFGELRSILANEKKSGDEKVDALKQAHDAISRYKAVLRPEEKTEMNLIEDKTYAREKLRSRILRQLFDECLDDVVKEVNTNHKIVKKKVFQPCIEGMITDIEDACKELDTFDSDMDPKLLQNLDKILLKWREPLNREAKKQIYKQSFKEFFTQRKQELRSNITK</sequence>
<feature type="compositionally biased region" description="Basic and acidic residues" evidence="1">
    <location>
        <begin position="25"/>
        <end position="40"/>
    </location>
</feature>
<dbReference type="Proteomes" id="UP000494040">
    <property type="component" value="Unassembled WGS sequence"/>
</dbReference>
<gene>
    <name evidence="2" type="primary">106672771</name>
</gene>
<evidence type="ECO:0000256" key="1">
    <source>
        <dbReference type="SAM" id="MobiDB-lite"/>
    </source>
</evidence>
<reference evidence="2" key="1">
    <citation type="submission" date="2022-01" db="UniProtKB">
        <authorList>
            <consortium name="EnsemblMetazoa"/>
        </authorList>
    </citation>
    <scope>IDENTIFICATION</scope>
</reference>